<dbReference type="KEGG" id="chk:D4L85_16460"/>
<evidence type="ECO:0000313" key="1">
    <source>
        <dbReference type="EMBL" id="AYB32064.1"/>
    </source>
</evidence>
<evidence type="ECO:0008006" key="3">
    <source>
        <dbReference type="Google" id="ProtNLM"/>
    </source>
</evidence>
<dbReference type="AlphaFoldDB" id="A0A385SM58"/>
<sequence length="152" mass="17619">MPAKESLINIKIMITKVYDREYVTLDYDPSVPCVIATSFKFMTLDEFKLQLNFGLNFMKQRIRETGRMLWLPDITLASTCDREGVKWVREDWTPRAFEAGIRHMALVASESEWAKMGLNHDTDDAEEKGMGMTTAFFKDVESAKKWFSNMKS</sequence>
<dbReference type="EMBL" id="CP032382">
    <property type="protein sequence ID" value="AYB32064.1"/>
    <property type="molecule type" value="Genomic_DNA"/>
</dbReference>
<accession>A0A385SM58</accession>
<gene>
    <name evidence="1" type="ORF">D4L85_16460</name>
</gene>
<protein>
    <recommendedName>
        <fullName evidence="3">STAS/SEC14 domain-containing protein</fullName>
    </recommendedName>
</protein>
<dbReference type="Proteomes" id="UP000266183">
    <property type="component" value="Chromosome"/>
</dbReference>
<reference evidence="2" key="1">
    <citation type="submission" date="2018-09" db="EMBL/GenBank/DDBJ databases">
        <title>Chryseolinea sp. KIS68-18 isolated from soil.</title>
        <authorList>
            <person name="Weon H.-Y."/>
            <person name="Kwon S.-W."/>
            <person name="Lee S.A."/>
        </authorList>
    </citation>
    <scope>NUCLEOTIDE SEQUENCE [LARGE SCALE GENOMIC DNA]</scope>
    <source>
        <strain evidence="2">KIS68-18</strain>
    </source>
</reference>
<organism evidence="1 2">
    <name type="scientific">Chryseolinea soli</name>
    <dbReference type="NCBI Taxonomy" id="2321403"/>
    <lineage>
        <taxon>Bacteria</taxon>
        <taxon>Pseudomonadati</taxon>
        <taxon>Bacteroidota</taxon>
        <taxon>Cytophagia</taxon>
        <taxon>Cytophagales</taxon>
        <taxon>Fulvivirgaceae</taxon>
        <taxon>Chryseolinea</taxon>
    </lineage>
</organism>
<proteinExistence type="predicted"/>
<name>A0A385SM58_9BACT</name>
<evidence type="ECO:0000313" key="2">
    <source>
        <dbReference type="Proteomes" id="UP000266183"/>
    </source>
</evidence>
<keyword evidence="2" id="KW-1185">Reference proteome</keyword>